<dbReference type="EMBL" id="VUNG01000021">
    <property type="protein sequence ID" value="MST84805.1"/>
    <property type="molecule type" value="Genomic_DNA"/>
</dbReference>
<evidence type="ECO:0000313" key="2">
    <source>
        <dbReference type="Proteomes" id="UP000438914"/>
    </source>
</evidence>
<sequence length="544" mass="61530">MSIRSEAMSYRGDLSYELRELLRKNGMRAQLAVEQDRYKLLVQGHDSPMITYDISEQQFRALGDGGSNYANKKAYRTFNQIVGKDFDVPSSYISARSVNSRVAMGLHGYREHPDAFHSDFIPTAYGRSFLGWAPTRQPGMHLRRMAGVAVVPMVADHTDGRLRPGELKSGGYGYYYKGGHADPLQEMQNILPQTVSRPRPQEPAKPYKELITSNVYFSNEKWQQVLSSHGILVDADKKTLTIQSRATQQDFVYDLTDSEVKKLTDNSLKSTPMKERLGILNRVISGDFQDKITMDTLNSRETVSLRLKPEVEAQLKARMVADDKIQLTTDPLAQQHHAPTLDPELGYANGRDLEAMNDRKGWYREGKHGRDVEVGDIWVEKTPTLDNAQNKDMEQEQRNKEQKFTYRMCAVINGEVISHDISKKQYDKYMAVDDYQRQRMMSKVFHEVDMKTRPEMRQGFNLGAFVGAGLAALSDATYLGADIAHNVEHIKHPHSAPVFHQEVHGTGRIYVKPGVDSPQDIAERAFDAGLHAGINARDMGGFSR</sequence>
<gene>
    <name evidence="1" type="ORF">FYJ73_09020</name>
</gene>
<comment type="caution">
    <text evidence="1">The sequence shown here is derived from an EMBL/GenBank/DDBJ whole genome shotgun (WGS) entry which is preliminary data.</text>
</comment>
<accession>A0A7K0KH65</accession>
<evidence type="ECO:0000313" key="1">
    <source>
        <dbReference type="EMBL" id="MST84805.1"/>
    </source>
</evidence>
<keyword evidence="2" id="KW-1185">Reference proteome</keyword>
<organism evidence="1 2">
    <name type="scientific">Hallella mizrahii</name>
    <dbReference type="NCBI Taxonomy" id="2606637"/>
    <lineage>
        <taxon>Bacteria</taxon>
        <taxon>Pseudomonadati</taxon>
        <taxon>Bacteroidota</taxon>
        <taxon>Bacteroidia</taxon>
        <taxon>Bacteroidales</taxon>
        <taxon>Prevotellaceae</taxon>
        <taxon>Hallella</taxon>
    </lineage>
</organism>
<proteinExistence type="predicted"/>
<protein>
    <submittedName>
        <fullName evidence="1">Uncharacterized protein</fullName>
    </submittedName>
</protein>
<dbReference type="AlphaFoldDB" id="A0A7K0KH65"/>
<dbReference type="RefSeq" id="WP_154534377.1">
    <property type="nucleotide sequence ID" value="NZ_VUNG01000021.1"/>
</dbReference>
<dbReference type="Proteomes" id="UP000438914">
    <property type="component" value="Unassembled WGS sequence"/>
</dbReference>
<name>A0A7K0KH65_9BACT</name>
<reference evidence="1 2" key="1">
    <citation type="submission" date="2019-08" db="EMBL/GenBank/DDBJ databases">
        <title>In-depth cultivation of the pig gut microbiome towards novel bacterial diversity and tailored functional studies.</title>
        <authorList>
            <person name="Wylensek D."/>
            <person name="Hitch T.C.A."/>
            <person name="Clavel T."/>
        </authorList>
    </citation>
    <scope>NUCLEOTIDE SEQUENCE [LARGE SCALE GENOMIC DNA]</scope>
    <source>
        <strain evidence="1 2">LKV-178-WT-2A</strain>
    </source>
</reference>